<dbReference type="InterPro" id="IPR050378">
    <property type="entry name" value="Metallo-dep_Hydrolases_sf"/>
</dbReference>
<dbReference type="GO" id="GO:0008798">
    <property type="term" value="F:beta-aspartyl-peptidase activity"/>
    <property type="evidence" value="ECO:0007669"/>
    <property type="project" value="InterPro"/>
</dbReference>
<feature type="binding site" evidence="3">
    <location>
        <position position="290"/>
    </location>
    <ligand>
        <name>substrate</name>
    </ligand>
</feature>
<protein>
    <recommendedName>
        <fullName evidence="1">Isoaspartyl dipeptidase</fullName>
        <ecNumber evidence="1">3.4.19.-</ecNumber>
    </recommendedName>
</protein>
<keyword evidence="1 4" id="KW-0479">Metal-binding</keyword>
<feature type="binding site" evidence="4">
    <location>
        <position position="64"/>
    </location>
    <ligand>
        <name>Zn(2+)</name>
        <dbReference type="ChEBI" id="CHEBI:29105"/>
        <label>1</label>
        <note>catalytic</note>
    </ligand>
</feature>
<dbReference type="Gene3D" id="2.30.40.10">
    <property type="entry name" value="Urease, subunit C, domain 1"/>
    <property type="match status" value="1"/>
</dbReference>
<dbReference type="PANTHER" id="PTHR11647">
    <property type="entry name" value="HYDRANTOINASE/DIHYDROPYRIMIDINASE FAMILY MEMBER"/>
    <property type="match status" value="1"/>
</dbReference>
<dbReference type="Pfam" id="PF01979">
    <property type="entry name" value="Amidohydro_1"/>
    <property type="match status" value="1"/>
</dbReference>
<gene>
    <name evidence="6" type="ORF">LQ50_16650</name>
</gene>
<comment type="function">
    <text evidence="1">Catalyzes the hydrolytic cleavage of a subset of L-isoaspartyl (L-beta-aspartyl) dipeptides. Used to degrade proteins damaged by L-isoaspartyl residues formation.</text>
</comment>
<feature type="binding site" evidence="4">
    <location>
        <position position="196"/>
    </location>
    <ligand>
        <name>Zn(2+)</name>
        <dbReference type="ChEBI" id="CHEBI:29105"/>
        <label>2</label>
        <note>catalytic</note>
    </ligand>
</feature>
<dbReference type="PIRSF" id="PIRSF001238">
    <property type="entry name" value="IadA"/>
    <property type="match status" value="1"/>
</dbReference>
<proteinExistence type="inferred from homology"/>
<dbReference type="Proteomes" id="UP000030832">
    <property type="component" value="Unassembled WGS sequence"/>
</dbReference>
<dbReference type="InterPro" id="IPR006680">
    <property type="entry name" value="Amidohydro-rel"/>
</dbReference>
<dbReference type="OrthoDB" id="9775607at2"/>
<dbReference type="GO" id="GO:0006508">
    <property type="term" value="P:proteolysis"/>
    <property type="evidence" value="ECO:0007669"/>
    <property type="project" value="UniProtKB-KW"/>
</dbReference>
<dbReference type="RefSeq" id="WP_034631065.1">
    <property type="nucleotide sequence ID" value="NZ_JRJU01000022.1"/>
</dbReference>
<dbReference type="SUPFAM" id="SSF51556">
    <property type="entry name" value="Metallo-dependent hydrolases"/>
    <property type="match status" value="1"/>
</dbReference>
<evidence type="ECO:0000256" key="1">
    <source>
        <dbReference type="PIRNR" id="PIRNR001238"/>
    </source>
</evidence>
<comment type="subcellular location">
    <subcellularLocation>
        <location evidence="1">Cytoplasm</location>
    </subcellularLocation>
</comment>
<evidence type="ECO:0000259" key="5">
    <source>
        <dbReference type="Pfam" id="PF01979"/>
    </source>
</evidence>
<dbReference type="GO" id="GO:0016810">
    <property type="term" value="F:hydrolase activity, acting on carbon-nitrogen (but not peptide) bonds"/>
    <property type="evidence" value="ECO:0007669"/>
    <property type="project" value="InterPro"/>
</dbReference>
<feature type="binding site" evidence="3">
    <location>
        <begin position="69"/>
        <end position="71"/>
    </location>
    <ligand>
        <name>substrate</name>
    </ligand>
</feature>
<evidence type="ECO:0000256" key="3">
    <source>
        <dbReference type="PIRSR" id="PIRSR001238-2"/>
    </source>
</evidence>
<dbReference type="SUPFAM" id="SSF51338">
    <property type="entry name" value="Composite domain of metallo-dependent hydrolases"/>
    <property type="match status" value="1"/>
</dbReference>
<reference evidence="6 7" key="1">
    <citation type="submission" date="2014-09" db="EMBL/GenBank/DDBJ databases">
        <title>Genome sequencing and annotation of Bacillus Okhensis strain Kh10-101T.</title>
        <authorList>
            <person name="Prakash J.S."/>
        </authorList>
    </citation>
    <scope>NUCLEOTIDE SEQUENCE [LARGE SCALE GENOMIC DNA]</scope>
    <source>
        <strain evidence="7">Kh10-101T</strain>
    </source>
</reference>
<comment type="similarity">
    <text evidence="1">Belongs to the peptidase M38 family.</text>
</comment>
<feature type="binding site" evidence="3">
    <location>
        <position position="228"/>
    </location>
    <ligand>
        <name>substrate</name>
    </ligand>
</feature>
<evidence type="ECO:0000313" key="6">
    <source>
        <dbReference type="EMBL" id="KHF39176.1"/>
    </source>
</evidence>
<keyword evidence="1 4" id="KW-0862">Zinc</keyword>
<accession>A0A0B0IHM9</accession>
<dbReference type="AlphaFoldDB" id="A0A0B0IHM9"/>
<dbReference type="GO" id="GO:0008237">
    <property type="term" value="F:metallopeptidase activity"/>
    <property type="evidence" value="ECO:0007669"/>
    <property type="project" value="UniProtKB-KW"/>
</dbReference>
<feature type="active site" description="Proton acceptor" evidence="2">
    <location>
        <position position="286"/>
    </location>
</feature>
<dbReference type="EMBL" id="JRJU01000022">
    <property type="protein sequence ID" value="KHF39176.1"/>
    <property type="molecule type" value="Genomic_DNA"/>
</dbReference>
<feature type="domain" description="Amidohydrolase-related" evidence="5">
    <location>
        <begin position="53"/>
        <end position="375"/>
    </location>
</feature>
<dbReference type="Gene3D" id="3.20.20.140">
    <property type="entry name" value="Metal-dependent hydrolases"/>
    <property type="match status" value="1"/>
</dbReference>
<feature type="binding site" evidence="4">
    <location>
        <position position="225"/>
    </location>
    <ligand>
        <name>Zn(2+)</name>
        <dbReference type="ChEBI" id="CHEBI:29105"/>
        <label>2</label>
        <note>catalytic</note>
    </ligand>
</feature>
<dbReference type="GO" id="GO:0046872">
    <property type="term" value="F:metal ion binding"/>
    <property type="evidence" value="ECO:0007669"/>
    <property type="project" value="UniProtKB-KW"/>
</dbReference>
<evidence type="ECO:0000256" key="2">
    <source>
        <dbReference type="PIRSR" id="PIRSR001238-1"/>
    </source>
</evidence>
<feature type="binding site" evidence="3">
    <location>
        <position position="100"/>
    </location>
    <ligand>
        <name>substrate</name>
    </ligand>
</feature>
<keyword evidence="7" id="KW-1185">Reference proteome</keyword>
<feature type="binding site" evidence="3">
    <location>
        <position position="131"/>
    </location>
    <ligand>
        <name>substrate</name>
    </ligand>
</feature>
<evidence type="ECO:0000313" key="7">
    <source>
        <dbReference type="Proteomes" id="UP000030832"/>
    </source>
</evidence>
<dbReference type="eggNOG" id="COG0402">
    <property type="taxonomic scope" value="Bacteria"/>
</dbReference>
<keyword evidence="1" id="KW-0645">Protease</keyword>
<dbReference type="EC" id="3.4.19.-" evidence="1"/>
<comment type="cofactor">
    <cofactor evidence="1 4">
        <name>Zn(2+)</name>
        <dbReference type="ChEBI" id="CHEBI:29105"/>
    </cofactor>
    <text evidence="1 4">Binds 2 Zn(2+) ions per subunit.</text>
</comment>
<feature type="binding site" evidence="4">
    <location>
        <position position="62"/>
    </location>
    <ligand>
        <name>Zn(2+)</name>
        <dbReference type="ChEBI" id="CHEBI:29105"/>
        <label>1</label>
        <note>catalytic</note>
    </ligand>
</feature>
<dbReference type="GO" id="GO:0005737">
    <property type="term" value="C:cytoplasm"/>
    <property type="evidence" value="ECO:0007669"/>
    <property type="project" value="UniProtKB-SubCell"/>
</dbReference>
<feature type="binding site" evidence="4">
    <location>
        <position position="286"/>
    </location>
    <ligand>
        <name>Zn(2+)</name>
        <dbReference type="ChEBI" id="CHEBI:29105"/>
        <label>1</label>
        <note>catalytic</note>
    </ligand>
</feature>
<organism evidence="6 7">
    <name type="scientific">Halalkalibacter okhensis</name>
    <dbReference type="NCBI Taxonomy" id="333138"/>
    <lineage>
        <taxon>Bacteria</taxon>
        <taxon>Bacillati</taxon>
        <taxon>Bacillota</taxon>
        <taxon>Bacilli</taxon>
        <taxon>Bacillales</taxon>
        <taxon>Bacillaceae</taxon>
        <taxon>Halalkalibacter</taxon>
    </lineage>
</organism>
<evidence type="ECO:0000256" key="4">
    <source>
        <dbReference type="PIRSR" id="PIRSR001238-3"/>
    </source>
</evidence>
<sequence length="389" mass="41355">MLMLIKQGEVYSPVYKGKKDLLVAGGKIIAMEDSIDGTSLPIDVQVINGEGHYIAPGFIDSHVHIIGGGGEGGFKTRTPELMLSQATTAGVTTIVGVIGTDGTSRTMPDLIAKAKGLVEEGISCYVHTGSYQVPIKPLTGSIQSDLMLIDQIIGVGEVAISDHRSSQPTVDELKRIAAEARVGGMLAGKGGKVNVHVGDSEQTLSILEEVIAQSDLPITQFLPTHINRNANLFKAGVEYAKKGGYVDFTTSTVPTFLEEGEVKCSRALKLLLDEEVPLEQITFTSDAQGSLPAFDGQGKLVGLQIGEIKSLFAEVRDAVLDEDVPLEKALQVITKNPAQALKLKGKGELVVGNDADLVLLTKDFHIQTVIAQGQVMVRDGVVQVKGTFE</sequence>
<dbReference type="InterPro" id="IPR032466">
    <property type="entry name" value="Metal_Hydrolase"/>
</dbReference>
<feature type="binding site" evidence="3">
    <location>
        <position position="164"/>
    </location>
    <ligand>
        <name>substrate</name>
    </ligand>
</feature>
<comment type="PTM">
    <text evidence="1">Carboxylation allows a single lysine to coordinate two zinc ions.</text>
</comment>
<keyword evidence="1" id="KW-0482">Metalloprotease</keyword>
<keyword evidence="1 6" id="KW-0378">Hydrolase</keyword>
<comment type="caution">
    <text evidence="6">The sequence shown here is derived from an EMBL/GenBank/DDBJ whole genome shotgun (WGS) entry which is preliminary data.</text>
</comment>
<dbReference type="InterPro" id="IPR010229">
    <property type="entry name" value="Pept_M38_dipep"/>
</dbReference>
<dbReference type="STRING" id="333138.LQ50_16650"/>
<dbReference type="NCBIfam" id="TIGR01975">
    <property type="entry name" value="isoAsp_dipep"/>
    <property type="match status" value="1"/>
</dbReference>
<dbReference type="InterPro" id="IPR011059">
    <property type="entry name" value="Metal-dep_hydrolase_composite"/>
</dbReference>
<name>A0A0B0IHM9_9BACI</name>
<dbReference type="PANTHER" id="PTHR11647:SF1">
    <property type="entry name" value="COLLAPSIN RESPONSE MEDIATOR PROTEIN"/>
    <property type="match status" value="1"/>
</dbReference>